<gene>
    <name evidence="2" type="ORF">SAMN05421720_11494</name>
</gene>
<evidence type="ECO:0000313" key="3">
    <source>
        <dbReference type="Proteomes" id="UP000199412"/>
    </source>
</evidence>
<name>A0A1G7GGX7_9PROT</name>
<evidence type="ECO:0000256" key="1">
    <source>
        <dbReference type="SAM" id="Phobius"/>
    </source>
</evidence>
<feature type="transmembrane region" description="Helical" evidence="1">
    <location>
        <begin position="57"/>
        <end position="80"/>
    </location>
</feature>
<feature type="transmembrane region" description="Helical" evidence="1">
    <location>
        <begin position="453"/>
        <end position="476"/>
    </location>
</feature>
<feature type="transmembrane region" description="Helical" evidence="1">
    <location>
        <begin position="131"/>
        <end position="157"/>
    </location>
</feature>
<protein>
    <recommendedName>
        <fullName evidence="4">H+/citrate symporter</fullName>
    </recommendedName>
</protein>
<feature type="transmembrane region" description="Helical" evidence="1">
    <location>
        <begin position="178"/>
        <end position="197"/>
    </location>
</feature>
<proteinExistence type="predicted"/>
<feature type="transmembrane region" description="Helical" evidence="1">
    <location>
        <begin position="411"/>
        <end position="441"/>
    </location>
</feature>
<accession>A0A1G7GGX7</accession>
<dbReference type="EMBL" id="FNAP01000014">
    <property type="protein sequence ID" value="SDE87377.1"/>
    <property type="molecule type" value="Genomic_DNA"/>
</dbReference>
<feature type="transmembrane region" description="Helical" evidence="1">
    <location>
        <begin position="92"/>
        <end position="111"/>
    </location>
</feature>
<keyword evidence="1" id="KW-0812">Transmembrane</keyword>
<keyword evidence="1" id="KW-1133">Transmembrane helix</keyword>
<keyword evidence="3" id="KW-1185">Reference proteome</keyword>
<feature type="transmembrane region" description="Helical" evidence="1">
    <location>
        <begin position="335"/>
        <end position="357"/>
    </location>
</feature>
<keyword evidence="1" id="KW-0472">Membrane</keyword>
<reference evidence="2 3" key="1">
    <citation type="submission" date="2016-10" db="EMBL/GenBank/DDBJ databases">
        <authorList>
            <person name="de Groot N.N."/>
        </authorList>
    </citation>
    <scope>NUCLEOTIDE SEQUENCE [LARGE SCALE GENOMIC DNA]</scope>
    <source>
        <strain evidence="2 3">ATCC 700224</strain>
    </source>
</reference>
<dbReference type="Proteomes" id="UP000199412">
    <property type="component" value="Unassembled WGS sequence"/>
</dbReference>
<feature type="transmembrane region" description="Helical" evidence="1">
    <location>
        <begin position="256"/>
        <end position="278"/>
    </location>
</feature>
<feature type="transmembrane region" description="Helical" evidence="1">
    <location>
        <begin position="369"/>
        <end position="391"/>
    </location>
</feature>
<sequence>MALHDNPWRAPIVQTRRVLLSFVMTSVLVLVFVDVAWLTLVGATALTLYLVLGWRQFGFGAWVPILLALGVLTVSLFGGVPGTVLMDGFGRMLFLAALIALLGTLRSAAALAREVSQAGAYLTGQPASRRYLALTFGGHLFGVLINFGGLALLLDMAMRSMDTDDNRRMSAEIREVKLKRMTLAIVRGFSLISLWSPLGFATNALLISMPGLTYLDFGPFGFAMSFVFVAIGWAVDRIEGRRFRGKALPRAAPPPGSALGAVLVVGHVVLVGGLVFLLHGLSPLGFQQALILLVPAYALLWSAVVGMGRPGGPTGAVVAAVRGAWVRLPDMGAEIGVFAAAGFASVVLPALIPVDALRSLIAELALGPAILAPGLSVAIIGLAFIGVNPIVTSSVLGAIASQLNVPGLGDPLIALAIIGGWGTVIGLSPFITTVIFCSAIIRRPAARIGPIWNGPYCLAIFLAWWVVLGVLMAAGVL</sequence>
<evidence type="ECO:0000313" key="2">
    <source>
        <dbReference type="EMBL" id="SDE87377.1"/>
    </source>
</evidence>
<organism evidence="2 3">
    <name type="scientific">Rhodospira trueperi</name>
    <dbReference type="NCBI Taxonomy" id="69960"/>
    <lineage>
        <taxon>Bacteria</taxon>
        <taxon>Pseudomonadati</taxon>
        <taxon>Pseudomonadota</taxon>
        <taxon>Alphaproteobacteria</taxon>
        <taxon>Rhodospirillales</taxon>
        <taxon>Rhodospirillaceae</taxon>
        <taxon>Rhodospira</taxon>
    </lineage>
</organism>
<feature type="transmembrane region" description="Helical" evidence="1">
    <location>
        <begin position="217"/>
        <end position="235"/>
    </location>
</feature>
<feature type="transmembrane region" description="Helical" evidence="1">
    <location>
        <begin position="18"/>
        <end position="51"/>
    </location>
</feature>
<dbReference type="STRING" id="69960.SAMN05421720_11494"/>
<dbReference type="AlphaFoldDB" id="A0A1G7GGX7"/>
<evidence type="ECO:0008006" key="4">
    <source>
        <dbReference type="Google" id="ProtNLM"/>
    </source>
</evidence>